<evidence type="ECO:0000256" key="1">
    <source>
        <dbReference type="ARBA" id="ARBA00004196"/>
    </source>
</evidence>
<evidence type="ECO:0000313" key="3">
    <source>
        <dbReference type="Proteomes" id="UP000710815"/>
    </source>
</evidence>
<sequence length="344" mass="37496">ASSLYDLTKTAYYDQSRSPFVAPFADFSSNYTLSVAKQDGKVATWELPGDKTGDSKIVETWKADPAGSTTKTYSVTLDQLTKNFAPALSYQDTGVYDVALEAQDPGTNATTVKYLDAKGNSYNQDVDVKYGEVVPTDNLVTSVTTAAGYISQWYWNSDVSGARIAWTKGDTAKKTADGVLKLYAGTSSAAYKVTYKTQVGTTAIGALDWDTIVGSEYVTAGQSPKGVTPSRNADWTFLGWSKTPEIGASTVSLSSLKINADTTLYAQWTTDKATVTYDYQYAGKQTTKEYASGETFTLPTDVTRDGWKLIGWYKDGSNVKAEYEWLKVKKTVDGKTENVWAKVD</sequence>
<dbReference type="Pfam" id="PF09479">
    <property type="entry name" value="Flg_new"/>
    <property type="match status" value="2"/>
</dbReference>
<protein>
    <submittedName>
        <fullName evidence="2">InlB B-repeat-containing protein</fullName>
    </submittedName>
</protein>
<dbReference type="InterPro" id="IPR013378">
    <property type="entry name" value="InlB-like_B-rpt"/>
</dbReference>
<evidence type="ECO:0000313" key="2">
    <source>
        <dbReference type="EMBL" id="MCH9277288.1"/>
    </source>
</evidence>
<feature type="non-terminal residue" evidence="2">
    <location>
        <position position="344"/>
    </location>
</feature>
<comment type="subcellular location">
    <subcellularLocation>
        <location evidence="1">Cell envelope</location>
    </subcellularLocation>
</comment>
<dbReference type="Gene3D" id="2.60.40.4270">
    <property type="entry name" value="Listeria-Bacteroides repeat domain"/>
    <property type="match status" value="2"/>
</dbReference>
<dbReference type="RefSeq" id="WP_241515370.1">
    <property type="nucleotide sequence ID" value="NZ_JAFEJT020000133.1"/>
</dbReference>
<proteinExistence type="predicted"/>
<dbReference type="InterPro" id="IPR042229">
    <property type="entry name" value="Listeria/Bacterioides_rpt_sf"/>
</dbReference>
<dbReference type="Proteomes" id="UP000710815">
    <property type="component" value="Unassembled WGS sequence"/>
</dbReference>
<keyword evidence="3" id="KW-1185">Reference proteome</keyword>
<name>A0ABS9VZ05_9BIFI</name>
<accession>A0ABS9VZ05</accession>
<reference evidence="2 3" key="2">
    <citation type="journal article" date="2021" name="Syst. Appl. Microbiol.">
        <title>Phylogenetic classification of ten novel species belonging to the genus Bifidobacterium comprising B. phasiani sp. nov., B. pongonis sp. nov., B. saguinibicoloris sp. nov., B. colobi sp. nov., B. simiiventris sp. nov., B. santillanense sp. nov., B. miconis sp. nov., B. amazonense sp. nov., B. pluvialisilvae sp. nov., and B. miconisargentati sp. nov.</title>
        <authorList>
            <person name="Lugli G.A."/>
            <person name="Calvete-Torre I."/>
            <person name="Alessandri G."/>
            <person name="Milani C."/>
            <person name="Turroni F."/>
            <person name="Laiolo P."/>
            <person name="Ossiprandi M.C."/>
            <person name="Margolles A."/>
            <person name="Ruiz L."/>
            <person name="Ventura M."/>
        </authorList>
    </citation>
    <scope>NUCLEOTIDE SEQUENCE [LARGE SCALE GENOMIC DNA]</scope>
    <source>
        <strain evidence="2 3">MA1</strain>
    </source>
</reference>
<dbReference type="EMBL" id="JAFEJT020000133">
    <property type="protein sequence ID" value="MCH9277288.1"/>
    <property type="molecule type" value="Genomic_DNA"/>
</dbReference>
<organism evidence="2 3">
    <name type="scientific">Bifidobacterium amazonense</name>
    <dbReference type="NCBI Taxonomy" id="2809027"/>
    <lineage>
        <taxon>Bacteria</taxon>
        <taxon>Bacillati</taxon>
        <taxon>Actinomycetota</taxon>
        <taxon>Actinomycetes</taxon>
        <taxon>Bifidobacteriales</taxon>
        <taxon>Bifidobacteriaceae</taxon>
        <taxon>Bifidobacterium</taxon>
    </lineage>
</organism>
<feature type="non-terminal residue" evidence="2">
    <location>
        <position position="1"/>
    </location>
</feature>
<gene>
    <name evidence="2" type="ORF">JS533_013650</name>
</gene>
<comment type="caution">
    <text evidence="2">The sequence shown here is derived from an EMBL/GenBank/DDBJ whole genome shotgun (WGS) entry which is preliminary data.</text>
</comment>
<reference evidence="2 3" key="1">
    <citation type="journal article" date="2021" name="Environ. Microbiol.">
        <title>Genetic insights into the dark matter of the mammalian gut microbiota through targeted genome reconstruction.</title>
        <authorList>
            <person name="Lugli G.A."/>
            <person name="Alessandri G."/>
            <person name="Milani C."/>
            <person name="Viappiani A."/>
            <person name="Fontana F."/>
            <person name="Tarracchini C."/>
            <person name="Mancabelli L."/>
            <person name="Argentini C."/>
            <person name="Ruiz L."/>
            <person name="Margolles A."/>
            <person name="van Sinderen D."/>
            <person name="Turroni F."/>
            <person name="Ventura M."/>
        </authorList>
    </citation>
    <scope>NUCLEOTIDE SEQUENCE [LARGE SCALE GENOMIC DNA]</scope>
    <source>
        <strain evidence="2 3">MA1</strain>
    </source>
</reference>